<evidence type="ECO:0000256" key="1">
    <source>
        <dbReference type="ARBA" id="ARBA00004127"/>
    </source>
</evidence>
<dbReference type="RefSeq" id="WP_068513951.1">
    <property type="nucleotide sequence ID" value="NZ_AP014945.1"/>
</dbReference>
<feature type="transmembrane region" description="Helical" evidence="6">
    <location>
        <begin position="100"/>
        <end position="118"/>
    </location>
</feature>
<keyword evidence="9" id="KW-1185">Reference proteome</keyword>
<evidence type="ECO:0000256" key="2">
    <source>
        <dbReference type="ARBA" id="ARBA00022692"/>
    </source>
</evidence>
<protein>
    <submittedName>
        <fullName evidence="8">NADH-quinone oxidoreductase subunit N</fullName>
    </submittedName>
</protein>
<feature type="transmembrane region" description="Helical" evidence="6">
    <location>
        <begin position="327"/>
        <end position="350"/>
    </location>
</feature>
<name>A0A0U5AH91_9BACT</name>
<feature type="transmembrane region" description="Helical" evidence="6">
    <location>
        <begin position="300"/>
        <end position="321"/>
    </location>
</feature>
<feature type="transmembrane region" description="Helical" evidence="6">
    <location>
        <begin position="124"/>
        <end position="145"/>
    </location>
</feature>
<accession>A0A0U5AH91</accession>
<organism evidence="8 9">
    <name type="scientific">Caldimicrobium thiodismutans</name>
    <dbReference type="NCBI Taxonomy" id="1653476"/>
    <lineage>
        <taxon>Bacteria</taxon>
        <taxon>Pseudomonadati</taxon>
        <taxon>Thermodesulfobacteriota</taxon>
        <taxon>Thermodesulfobacteria</taxon>
        <taxon>Thermodesulfobacteriales</taxon>
        <taxon>Thermodesulfobacteriaceae</taxon>
        <taxon>Caldimicrobium</taxon>
    </lineage>
</organism>
<keyword evidence="2 5" id="KW-0812">Transmembrane</keyword>
<keyword evidence="3 6" id="KW-1133">Transmembrane helix</keyword>
<dbReference type="GO" id="GO:0012505">
    <property type="term" value="C:endomembrane system"/>
    <property type="evidence" value="ECO:0007669"/>
    <property type="project" value="UniProtKB-SubCell"/>
</dbReference>
<dbReference type="Proteomes" id="UP000068196">
    <property type="component" value="Chromosome"/>
</dbReference>
<evidence type="ECO:0000259" key="7">
    <source>
        <dbReference type="Pfam" id="PF00361"/>
    </source>
</evidence>
<dbReference type="PANTHER" id="PTHR22773">
    <property type="entry name" value="NADH DEHYDROGENASE"/>
    <property type="match status" value="1"/>
</dbReference>
<feature type="transmembrane region" description="Helical" evidence="6">
    <location>
        <begin position="6"/>
        <end position="28"/>
    </location>
</feature>
<dbReference type="STRING" id="1653476.THC_0907"/>
<reference evidence="9" key="2">
    <citation type="journal article" date="2016" name="Int. J. Syst. Evol. Microbiol.">
        <title>Caldimicrobium thiodismutans sp. nov., a sulfur-disproportionating bacterium isolated from a hot spring.</title>
        <authorList>
            <person name="Kojima H."/>
            <person name="Umezawa K."/>
            <person name="Fukui M."/>
        </authorList>
    </citation>
    <scope>NUCLEOTIDE SEQUENCE [LARGE SCALE GENOMIC DNA]</scope>
    <source>
        <strain evidence="9">TF1</strain>
    </source>
</reference>
<evidence type="ECO:0000256" key="5">
    <source>
        <dbReference type="RuleBase" id="RU000320"/>
    </source>
</evidence>
<feature type="transmembrane region" description="Helical" evidence="6">
    <location>
        <begin position="157"/>
        <end position="178"/>
    </location>
</feature>
<gene>
    <name evidence="8" type="ORF">THC_0907</name>
</gene>
<dbReference type="KEGG" id="cthi:THC_0907"/>
<dbReference type="OrthoDB" id="9811718at2"/>
<evidence type="ECO:0000313" key="9">
    <source>
        <dbReference type="Proteomes" id="UP000068196"/>
    </source>
</evidence>
<dbReference type="Pfam" id="PF00361">
    <property type="entry name" value="Proton_antipo_M"/>
    <property type="match status" value="1"/>
</dbReference>
<keyword evidence="4 6" id="KW-0472">Membrane</keyword>
<feature type="transmembrane region" description="Helical" evidence="6">
    <location>
        <begin position="35"/>
        <end position="53"/>
    </location>
</feature>
<feature type="domain" description="NADH:quinone oxidoreductase/Mrp antiporter transmembrane" evidence="7">
    <location>
        <begin position="120"/>
        <end position="422"/>
    </location>
</feature>
<feature type="transmembrane region" description="Helical" evidence="6">
    <location>
        <begin position="408"/>
        <end position="428"/>
    </location>
</feature>
<feature type="transmembrane region" description="Helical" evidence="6">
    <location>
        <begin position="73"/>
        <end position="93"/>
    </location>
</feature>
<feature type="transmembrane region" description="Helical" evidence="6">
    <location>
        <begin position="236"/>
        <end position="259"/>
    </location>
</feature>
<feature type="transmembrane region" description="Helical" evidence="6">
    <location>
        <begin position="371"/>
        <end position="388"/>
    </location>
</feature>
<dbReference type="AlphaFoldDB" id="A0A0U5AH91"/>
<proteinExistence type="predicted"/>
<dbReference type="EMBL" id="AP014945">
    <property type="protein sequence ID" value="BAU23292.1"/>
    <property type="molecule type" value="Genomic_DNA"/>
</dbReference>
<feature type="transmembrane region" description="Helical" evidence="6">
    <location>
        <begin position="449"/>
        <end position="469"/>
    </location>
</feature>
<evidence type="ECO:0000256" key="4">
    <source>
        <dbReference type="ARBA" id="ARBA00023136"/>
    </source>
</evidence>
<dbReference type="GO" id="GO:0016020">
    <property type="term" value="C:membrane"/>
    <property type="evidence" value="ECO:0007669"/>
    <property type="project" value="UniProtKB-SubCell"/>
</dbReference>
<reference evidence="8 9" key="1">
    <citation type="journal article" date="2016" name="Int. J. Syst. Evol. Microbiol.">
        <title>Caldimicrobium thiodismutans sp. nov., a sulfur-disproportionating bacterium isolated from a hot spring, and emended description of the genus Caldimicrobium.</title>
        <authorList>
            <person name="Kojima H."/>
            <person name="Umezawa K."/>
            <person name="Fukui M."/>
        </authorList>
    </citation>
    <scope>NUCLEOTIDE SEQUENCE [LARGE SCALE GENOMIC DNA]</scope>
    <source>
        <strain evidence="8 9">TF1</strain>
    </source>
</reference>
<evidence type="ECO:0000256" key="3">
    <source>
        <dbReference type="ARBA" id="ARBA00022989"/>
    </source>
</evidence>
<evidence type="ECO:0000313" key="8">
    <source>
        <dbReference type="EMBL" id="BAU23292.1"/>
    </source>
</evidence>
<feature type="transmembrane region" description="Helical" evidence="6">
    <location>
        <begin position="274"/>
        <end position="293"/>
    </location>
</feature>
<evidence type="ECO:0000256" key="6">
    <source>
        <dbReference type="SAM" id="Phobius"/>
    </source>
</evidence>
<feature type="transmembrane region" description="Helical" evidence="6">
    <location>
        <begin position="198"/>
        <end position="224"/>
    </location>
</feature>
<comment type="subcellular location">
    <subcellularLocation>
        <location evidence="1">Endomembrane system</location>
        <topology evidence="1">Multi-pass membrane protein</topology>
    </subcellularLocation>
    <subcellularLocation>
        <location evidence="5">Membrane</location>
        <topology evidence="5">Multi-pass membrane protein</topology>
    </subcellularLocation>
</comment>
<dbReference type="InterPro" id="IPR001750">
    <property type="entry name" value="ND/Mrp_TM"/>
</dbReference>
<sequence>MEVWRSYLPEIFLACASLGILILNSLLIKKNLYRYLGFLFVFILAFFLLLNSFSIEVLKTDLSSHLLSTKAHFLFRIVFLGLGVVLYFSLYNFFLKERYLNEYSFFLGTSFAFLSLIASSQNLLMAFILMEAISFSFYLLISFYKRELLSIEAGLKYFFLGTLSSIFFFTGLFLIYYATLEINLFQTLSKLTQLNRTIYFLLGLILIFSSLAFKLGASPFHFWLPEIYQGSPLPVFPLLAVFSKLGFALFLSNLFLVLFKTGFFSLPTFSTFKSLFYIISLLSMILGNLLALKQKEVKRLLAYSSISHMGYLLTLFAIPLADTNFKLFYGYLFIYSLTNLGIILGFFLIVDHKEIKIPIDSLGNRLKDVSFPLLLSFLILLFSLAGLPPSAGFITKLFLLLQLVKEGAYFLALVFLLASILSLYYYFRLIAPVLSVLKEDSLNLNNRKINLYEIFMLLILVLLSFYLFFSTFKPTLIFFFN</sequence>